<sequence>MIEGIFVEGLIYGIMVLGVFISFRILDFPDLTVDGSFPLGAALMVQCLLMGMNGWLALLVAFAGGVTAGAVTALIHNHLRVPNLLAGILTMTMLYSVNIRILGNRANVPILDQPTLLKQVTEKFTGIIPDEYILLVFFLVVALVVKVLLDLFFRTDLGMTLGAMGNNEQMVISQGVNPKTLKTIGVGLSNGLVAVSGAFAAQYLGFADVGLGQGIIVSGLASVMIGEFLMLKSNRIGVLTFCALAGSICFYAVMYVGRFYGYLIHMTPSDLNLIKGVLIIVLLIATQAKKLKVSFKVAK</sequence>
<dbReference type="HOGENOM" id="CLU_067296_0_0_7"/>
<feature type="transmembrane region" description="Helical" evidence="6">
    <location>
        <begin position="84"/>
        <end position="103"/>
    </location>
</feature>
<keyword evidence="5 6" id="KW-0472">Membrane</keyword>
<dbReference type="Proteomes" id="UP000008825">
    <property type="component" value="Chromosome"/>
</dbReference>
<accession>B5EE12</accession>
<organism evidence="7 8">
    <name type="scientific">Citrifermentans bemidjiense (strain ATCC BAA-1014 / DSM 16622 / JCM 12645 / Bem)</name>
    <name type="common">Geobacter bemidjiensis</name>
    <dbReference type="NCBI Taxonomy" id="404380"/>
    <lineage>
        <taxon>Bacteria</taxon>
        <taxon>Pseudomonadati</taxon>
        <taxon>Thermodesulfobacteriota</taxon>
        <taxon>Desulfuromonadia</taxon>
        <taxon>Geobacterales</taxon>
        <taxon>Geobacteraceae</taxon>
        <taxon>Citrifermentans</taxon>
    </lineage>
</organism>
<dbReference type="PANTHER" id="PTHR32196:SF69">
    <property type="entry name" value="BRANCHED-CHAIN AMINO ACID TRANSPORT SYSTEM, PERMEASE PROTEIN"/>
    <property type="match status" value="1"/>
</dbReference>
<dbReference type="CDD" id="cd06574">
    <property type="entry name" value="TM_PBP1_branched-chain-AA_like"/>
    <property type="match status" value="1"/>
</dbReference>
<feature type="transmembrane region" description="Helical" evidence="6">
    <location>
        <begin position="5"/>
        <end position="26"/>
    </location>
</feature>
<feature type="transmembrane region" description="Helical" evidence="6">
    <location>
        <begin position="210"/>
        <end position="229"/>
    </location>
</feature>
<reference evidence="7 8" key="2">
    <citation type="journal article" date="2010" name="BMC Genomics">
        <title>The genome of Geobacter bemidjiensis, exemplar for the subsurface clade of Geobacter species that predominate in Fe(III)-reducing subsurface environments.</title>
        <authorList>
            <person name="Aklujkar M."/>
            <person name="Young N.D."/>
            <person name="Holmes D."/>
            <person name="Chavan M."/>
            <person name="Risso C."/>
            <person name="Kiss H.E."/>
            <person name="Han C.S."/>
            <person name="Land M.L."/>
            <person name="Lovley D.R."/>
        </authorList>
    </citation>
    <scope>NUCLEOTIDE SEQUENCE [LARGE SCALE GENOMIC DNA]</scope>
    <source>
        <strain evidence="8">ATCC BAA-1014 / DSM 16622 / JCM 12645 / Bem</strain>
    </source>
</reference>
<dbReference type="eggNOG" id="COG4120">
    <property type="taxonomic scope" value="Bacteria"/>
</dbReference>
<feature type="transmembrane region" description="Helical" evidence="6">
    <location>
        <begin position="132"/>
        <end position="153"/>
    </location>
</feature>
<dbReference type="GO" id="GO:0022857">
    <property type="term" value="F:transmembrane transporter activity"/>
    <property type="evidence" value="ECO:0007669"/>
    <property type="project" value="InterPro"/>
</dbReference>
<evidence type="ECO:0000256" key="5">
    <source>
        <dbReference type="ARBA" id="ARBA00023136"/>
    </source>
</evidence>
<evidence type="ECO:0000256" key="4">
    <source>
        <dbReference type="ARBA" id="ARBA00022989"/>
    </source>
</evidence>
<evidence type="ECO:0000256" key="6">
    <source>
        <dbReference type="SAM" id="Phobius"/>
    </source>
</evidence>
<keyword evidence="8" id="KW-1185">Reference proteome</keyword>
<keyword evidence="4 6" id="KW-1133">Transmembrane helix</keyword>
<name>B5EE12_CITBB</name>
<dbReference type="EMBL" id="CP001124">
    <property type="protein sequence ID" value="ACH37750.1"/>
    <property type="molecule type" value="Genomic_DNA"/>
</dbReference>
<feature type="transmembrane region" description="Helical" evidence="6">
    <location>
        <begin position="262"/>
        <end position="285"/>
    </location>
</feature>
<evidence type="ECO:0000313" key="7">
    <source>
        <dbReference type="EMBL" id="ACH37750.1"/>
    </source>
</evidence>
<keyword evidence="3 6" id="KW-0812">Transmembrane</keyword>
<feature type="transmembrane region" description="Helical" evidence="6">
    <location>
        <begin position="184"/>
        <end position="204"/>
    </location>
</feature>
<feature type="transmembrane region" description="Helical" evidence="6">
    <location>
        <begin position="54"/>
        <end position="75"/>
    </location>
</feature>
<reference evidence="7 8" key="1">
    <citation type="submission" date="2008-07" db="EMBL/GenBank/DDBJ databases">
        <title>Complete sequence of Geobacter bemidjiensis BEM.</title>
        <authorList>
            <consortium name="US DOE Joint Genome Institute"/>
            <person name="Lucas S."/>
            <person name="Copeland A."/>
            <person name="Lapidus A."/>
            <person name="Glavina del Rio T."/>
            <person name="Dalin E."/>
            <person name="Tice H."/>
            <person name="Bruce D."/>
            <person name="Goodwin L."/>
            <person name="Pitluck S."/>
            <person name="Kiss H."/>
            <person name="Brettin T."/>
            <person name="Detter J.C."/>
            <person name="Han C."/>
            <person name="Kuske C.R."/>
            <person name="Schmutz J."/>
            <person name="Larimer F."/>
            <person name="Land M."/>
            <person name="Hauser L."/>
            <person name="Kyrpides N."/>
            <person name="Lykidis A."/>
            <person name="Lovley D."/>
            <person name="Richardson P."/>
        </authorList>
    </citation>
    <scope>NUCLEOTIDE SEQUENCE [LARGE SCALE GENOMIC DNA]</scope>
    <source>
        <strain evidence="8">ATCC BAA-1014 / DSM 16622 / JCM 12645 / Bem</strain>
    </source>
</reference>
<gene>
    <name evidence="7" type="ordered locus">Gbem_0724</name>
</gene>
<evidence type="ECO:0000256" key="2">
    <source>
        <dbReference type="ARBA" id="ARBA00022475"/>
    </source>
</evidence>
<keyword evidence="2" id="KW-1003">Cell membrane</keyword>
<dbReference type="Pfam" id="PF02653">
    <property type="entry name" value="BPD_transp_2"/>
    <property type="match status" value="1"/>
</dbReference>
<comment type="subcellular location">
    <subcellularLocation>
        <location evidence="1">Cell membrane</location>
        <topology evidence="1">Multi-pass membrane protein</topology>
    </subcellularLocation>
</comment>
<protein>
    <submittedName>
        <fullName evidence="7">ABC transporter, membrane protein</fullName>
    </submittedName>
</protein>
<evidence type="ECO:0000256" key="1">
    <source>
        <dbReference type="ARBA" id="ARBA00004651"/>
    </source>
</evidence>
<dbReference type="PANTHER" id="PTHR32196">
    <property type="entry name" value="ABC TRANSPORTER PERMEASE PROTEIN YPHD-RELATED-RELATED"/>
    <property type="match status" value="1"/>
</dbReference>
<dbReference type="InterPro" id="IPR001851">
    <property type="entry name" value="ABC_transp_permease"/>
</dbReference>
<feature type="transmembrane region" description="Helical" evidence="6">
    <location>
        <begin position="236"/>
        <end position="256"/>
    </location>
</feature>
<dbReference type="RefSeq" id="WP_012529158.1">
    <property type="nucleotide sequence ID" value="NC_011146.1"/>
</dbReference>
<dbReference type="KEGG" id="gbm:Gbem_0724"/>
<dbReference type="GO" id="GO:0005886">
    <property type="term" value="C:plasma membrane"/>
    <property type="evidence" value="ECO:0007669"/>
    <property type="project" value="UniProtKB-SubCell"/>
</dbReference>
<evidence type="ECO:0000313" key="8">
    <source>
        <dbReference type="Proteomes" id="UP000008825"/>
    </source>
</evidence>
<dbReference type="OrthoDB" id="9778389at2"/>
<dbReference type="STRING" id="404380.Gbem_0724"/>
<dbReference type="AlphaFoldDB" id="B5EE12"/>
<evidence type="ECO:0000256" key="3">
    <source>
        <dbReference type="ARBA" id="ARBA00022692"/>
    </source>
</evidence>
<proteinExistence type="predicted"/>